<dbReference type="Proteomes" id="UP001059859">
    <property type="component" value="Chromosome"/>
</dbReference>
<proteinExistence type="predicted"/>
<dbReference type="SUPFAM" id="SSF51658">
    <property type="entry name" value="Xylose isomerase-like"/>
    <property type="match status" value="1"/>
</dbReference>
<dbReference type="RefSeq" id="WP_260652338.1">
    <property type="nucleotide sequence ID" value="NZ_CP104275.1"/>
</dbReference>
<dbReference type="PANTHER" id="PTHR12110:SF53">
    <property type="entry name" value="BLR5974 PROTEIN"/>
    <property type="match status" value="1"/>
</dbReference>
<keyword evidence="1" id="KW-0119">Carbohydrate metabolism</keyword>
<dbReference type="GO" id="GO:0016853">
    <property type="term" value="F:isomerase activity"/>
    <property type="evidence" value="ECO:0007669"/>
    <property type="project" value="UniProtKB-KW"/>
</dbReference>
<reference evidence="3" key="1">
    <citation type="submission" date="2022-09" db="EMBL/GenBank/DDBJ databases">
        <title>Novel species in genus Arthrobacter.</title>
        <authorList>
            <person name="Liu Y."/>
        </authorList>
    </citation>
    <scope>NUCLEOTIDE SEQUENCE</scope>
    <source>
        <strain evidence="3">Zg-Y815</strain>
    </source>
</reference>
<dbReference type="InterPro" id="IPR050312">
    <property type="entry name" value="IolE/XylAMocC-like"/>
</dbReference>
<evidence type="ECO:0000313" key="3">
    <source>
        <dbReference type="EMBL" id="UWX97077.1"/>
    </source>
</evidence>
<evidence type="ECO:0000256" key="1">
    <source>
        <dbReference type="ARBA" id="ARBA00023277"/>
    </source>
</evidence>
<dbReference type="InterPro" id="IPR036237">
    <property type="entry name" value="Xyl_isomerase-like_sf"/>
</dbReference>
<dbReference type="Pfam" id="PF01261">
    <property type="entry name" value="AP_endonuc_2"/>
    <property type="match status" value="1"/>
</dbReference>
<dbReference type="EMBL" id="CP104275">
    <property type="protein sequence ID" value="UWX97077.1"/>
    <property type="molecule type" value="Genomic_DNA"/>
</dbReference>
<dbReference type="PANTHER" id="PTHR12110">
    <property type="entry name" value="HYDROXYPYRUVATE ISOMERASE"/>
    <property type="match status" value="1"/>
</dbReference>
<protein>
    <submittedName>
        <fullName evidence="3">Sugar phosphate isomerase/epimerase</fullName>
    </submittedName>
</protein>
<name>A0ABY5YPR7_9MICC</name>
<feature type="domain" description="Xylose isomerase-like TIM barrel" evidence="2">
    <location>
        <begin position="49"/>
        <end position="298"/>
    </location>
</feature>
<evidence type="ECO:0000313" key="4">
    <source>
        <dbReference type="Proteomes" id="UP001059859"/>
    </source>
</evidence>
<sequence>MANATPKESNMGYNPENWPIGAALLNFTGVTADGRDRTAAGPQAWKQTFREVRHAGFDHVDLTDSWVRPGDLDALGRKQLLETARSYDLAFSDIAVTRKSVITPDEEQARLNMAYTKRTIDAAADLEVPMVCLGLHDPLTQAQKDATWFWLAEGAENEDTEENRGKAAFRFRELGEYAAERGVSLSLEMYEGTFLGTADSSVQLVTAVDLPNVGLCPDIGNIVRLHREVEDWRAMLAKMLPHTNYWQLKNYFRDYDPATGSYASSPAPLALGFINYREAIGMALDAGFDGPMCVEHYGGDGLTVSGMNRDYIRGILASKLPED</sequence>
<gene>
    <name evidence="3" type="ORF">N2K95_15870</name>
</gene>
<dbReference type="InterPro" id="IPR013022">
    <property type="entry name" value="Xyl_isomerase-like_TIM-brl"/>
</dbReference>
<evidence type="ECO:0000259" key="2">
    <source>
        <dbReference type="Pfam" id="PF01261"/>
    </source>
</evidence>
<accession>A0ABY5YPR7</accession>
<keyword evidence="3" id="KW-0413">Isomerase</keyword>
<dbReference type="Gene3D" id="3.20.20.150">
    <property type="entry name" value="Divalent-metal-dependent TIM barrel enzymes"/>
    <property type="match status" value="1"/>
</dbReference>
<keyword evidence="4" id="KW-1185">Reference proteome</keyword>
<organism evidence="3 4">
    <name type="scientific">Arthrobacter zhaoxinii</name>
    <dbReference type="NCBI Taxonomy" id="2964616"/>
    <lineage>
        <taxon>Bacteria</taxon>
        <taxon>Bacillati</taxon>
        <taxon>Actinomycetota</taxon>
        <taxon>Actinomycetes</taxon>
        <taxon>Micrococcales</taxon>
        <taxon>Micrococcaceae</taxon>
        <taxon>Arthrobacter</taxon>
    </lineage>
</organism>